<proteinExistence type="predicted"/>
<name>A0ACD3A564_9AGAR</name>
<feature type="non-terminal residue" evidence="1">
    <location>
        <position position="91"/>
    </location>
</feature>
<gene>
    <name evidence="1" type="ORF">BDN72DRAFT_748420</name>
</gene>
<sequence length="91" mass="10704">LEARILALKTTRNTFTPISSLHPEIIQQIFFLASVELYKMNPMGKTALRISWVCQSWRDLALQTSQLWSYIEFLHPTWIETALSRTRQRPL</sequence>
<feature type="non-terminal residue" evidence="1">
    <location>
        <position position="1"/>
    </location>
</feature>
<organism evidence="1 2">
    <name type="scientific">Pluteus cervinus</name>
    <dbReference type="NCBI Taxonomy" id="181527"/>
    <lineage>
        <taxon>Eukaryota</taxon>
        <taxon>Fungi</taxon>
        <taxon>Dikarya</taxon>
        <taxon>Basidiomycota</taxon>
        <taxon>Agaricomycotina</taxon>
        <taxon>Agaricomycetes</taxon>
        <taxon>Agaricomycetidae</taxon>
        <taxon>Agaricales</taxon>
        <taxon>Pluteineae</taxon>
        <taxon>Pluteaceae</taxon>
        <taxon>Pluteus</taxon>
    </lineage>
</organism>
<protein>
    <submittedName>
        <fullName evidence="1">Uncharacterized protein</fullName>
    </submittedName>
</protein>
<evidence type="ECO:0000313" key="1">
    <source>
        <dbReference type="EMBL" id="TFK60789.1"/>
    </source>
</evidence>
<dbReference type="EMBL" id="ML208732">
    <property type="protein sequence ID" value="TFK60789.1"/>
    <property type="molecule type" value="Genomic_DNA"/>
</dbReference>
<keyword evidence="2" id="KW-1185">Reference proteome</keyword>
<reference evidence="1 2" key="1">
    <citation type="journal article" date="2019" name="Nat. Ecol. Evol.">
        <title>Megaphylogeny resolves global patterns of mushroom evolution.</title>
        <authorList>
            <person name="Varga T."/>
            <person name="Krizsan K."/>
            <person name="Foldi C."/>
            <person name="Dima B."/>
            <person name="Sanchez-Garcia M."/>
            <person name="Sanchez-Ramirez S."/>
            <person name="Szollosi G.J."/>
            <person name="Szarkandi J.G."/>
            <person name="Papp V."/>
            <person name="Albert L."/>
            <person name="Andreopoulos W."/>
            <person name="Angelini C."/>
            <person name="Antonin V."/>
            <person name="Barry K.W."/>
            <person name="Bougher N.L."/>
            <person name="Buchanan P."/>
            <person name="Buyck B."/>
            <person name="Bense V."/>
            <person name="Catcheside P."/>
            <person name="Chovatia M."/>
            <person name="Cooper J."/>
            <person name="Damon W."/>
            <person name="Desjardin D."/>
            <person name="Finy P."/>
            <person name="Geml J."/>
            <person name="Haridas S."/>
            <person name="Hughes K."/>
            <person name="Justo A."/>
            <person name="Karasinski D."/>
            <person name="Kautmanova I."/>
            <person name="Kiss B."/>
            <person name="Kocsube S."/>
            <person name="Kotiranta H."/>
            <person name="LaButti K.M."/>
            <person name="Lechner B.E."/>
            <person name="Liimatainen K."/>
            <person name="Lipzen A."/>
            <person name="Lukacs Z."/>
            <person name="Mihaltcheva S."/>
            <person name="Morgado L.N."/>
            <person name="Niskanen T."/>
            <person name="Noordeloos M.E."/>
            <person name="Ohm R.A."/>
            <person name="Ortiz-Santana B."/>
            <person name="Ovrebo C."/>
            <person name="Racz N."/>
            <person name="Riley R."/>
            <person name="Savchenko A."/>
            <person name="Shiryaev A."/>
            <person name="Soop K."/>
            <person name="Spirin V."/>
            <person name="Szebenyi C."/>
            <person name="Tomsovsky M."/>
            <person name="Tulloss R.E."/>
            <person name="Uehling J."/>
            <person name="Grigoriev I.V."/>
            <person name="Vagvolgyi C."/>
            <person name="Papp T."/>
            <person name="Martin F.M."/>
            <person name="Miettinen O."/>
            <person name="Hibbett D.S."/>
            <person name="Nagy L.G."/>
        </authorList>
    </citation>
    <scope>NUCLEOTIDE SEQUENCE [LARGE SCALE GENOMIC DNA]</scope>
    <source>
        <strain evidence="1 2">NL-1719</strain>
    </source>
</reference>
<accession>A0ACD3A564</accession>
<evidence type="ECO:0000313" key="2">
    <source>
        <dbReference type="Proteomes" id="UP000308600"/>
    </source>
</evidence>
<dbReference type="Proteomes" id="UP000308600">
    <property type="component" value="Unassembled WGS sequence"/>
</dbReference>